<dbReference type="AlphaFoldDB" id="A0A0S3PU63"/>
<evidence type="ECO:0000313" key="2">
    <source>
        <dbReference type="EMBL" id="BAT59426.1"/>
    </source>
</evidence>
<name>A0A0S3PU63_9BRAD</name>
<evidence type="ECO:0000256" key="1">
    <source>
        <dbReference type="SAM" id="MobiDB-lite"/>
    </source>
</evidence>
<gene>
    <name evidence="2" type="ORF">GJW-30_1_01959</name>
</gene>
<reference evidence="2 3" key="1">
    <citation type="submission" date="2015-08" db="EMBL/GenBank/DDBJ databases">
        <title>Investigation of the bacterial diversity of lava forest soil.</title>
        <authorList>
            <person name="Lee J.S."/>
        </authorList>
    </citation>
    <scope>NUCLEOTIDE SEQUENCE [LARGE SCALE GENOMIC DNA]</scope>
    <source>
        <strain evidence="2 3">GJW-30</strain>
    </source>
</reference>
<sequence>MPGPDVARIYGPLSPETLDKSSELRAEARRLIEASEAAKDHQDKADFLYEAGKALNTAYELLRR</sequence>
<dbReference type="EMBL" id="AP014946">
    <property type="protein sequence ID" value="BAT59426.1"/>
    <property type="molecule type" value="Genomic_DNA"/>
</dbReference>
<accession>A0A0S3PU63</accession>
<organism evidence="2 3">
    <name type="scientific">Variibacter gotjawalensis</name>
    <dbReference type="NCBI Taxonomy" id="1333996"/>
    <lineage>
        <taxon>Bacteria</taxon>
        <taxon>Pseudomonadati</taxon>
        <taxon>Pseudomonadota</taxon>
        <taxon>Alphaproteobacteria</taxon>
        <taxon>Hyphomicrobiales</taxon>
        <taxon>Nitrobacteraceae</taxon>
        <taxon>Variibacter</taxon>
    </lineage>
</organism>
<dbReference type="RefSeq" id="WP_096354765.1">
    <property type="nucleotide sequence ID" value="NZ_AP014946.1"/>
</dbReference>
<protein>
    <submittedName>
        <fullName evidence="2">Uncharacterized protein</fullName>
    </submittedName>
</protein>
<proteinExistence type="predicted"/>
<dbReference type="KEGG" id="vgo:GJW-30_1_01959"/>
<dbReference type="Proteomes" id="UP000236884">
    <property type="component" value="Chromosome"/>
</dbReference>
<keyword evidence="3" id="KW-1185">Reference proteome</keyword>
<feature type="region of interest" description="Disordered" evidence="1">
    <location>
        <begin position="1"/>
        <end position="22"/>
    </location>
</feature>
<evidence type="ECO:0000313" key="3">
    <source>
        <dbReference type="Proteomes" id="UP000236884"/>
    </source>
</evidence>